<evidence type="ECO:0000313" key="5">
    <source>
        <dbReference type="Proteomes" id="UP001623592"/>
    </source>
</evidence>
<dbReference type="InterPro" id="IPR036117">
    <property type="entry name" value="DhaL_dom_sf"/>
</dbReference>
<keyword evidence="5" id="KW-1185">Reference proteome</keyword>
<dbReference type="Gene3D" id="1.25.40.340">
    <property type="match status" value="1"/>
</dbReference>
<feature type="domain" description="DhaL" evidence="3">
    <location>
        <begin position="5"/>
        <end position="205"/>
    </location>
</feature>
<evidence type="ECO:0000256" key="2">
    <source>
        <dbReference type="ARBA" id="ARBA00022777"/>
    </source>
</evidence>
<proteinExistence type="predicted"/>
<comment type="caution">
    <text evidence="4">The sequence shown here is derived from an EMBL/GenBank/DDBJ whole genome shotgun (WGS) entry which is preliminary data.</text>
</comment>
<reference evidence="4 5" key="1">
    <citation type="submission" date="2024-11" db="EMBL/GenBank/DDBJ databases">
        <authorList>
            <person name="Heng Y.C."/>
            <person name="Lim A.C.H."/>
            <person name="Lee J.K.Y."/>
            <person name="Kittelmann S."/>
        </authorList>
    </citation>
    <scope>NUCLEOTIDE SEQUENCE [LARGE SCALE GENOMIC DNA]</scope>
    <source>
        <strain evidence="4 5">WILCCON 0114</strain>
    </source>
</reference>
<accession>A0ABW8TCF4</accession>
<dbReference type="PANTHER" id="PTHR28629:SF4">
    <property type="entry name" value="TRIOKINASE_FMN CYCLASE"/>
    <property type="match status" value="1"/>
</dbReference>
<gene>
    <name evidence="4" type="primary">dhaL</name>
    <name evidence="4" type="ORF">ACJDT4_06340</name>
</gene>
<dbReference type="PANTHER" id="PTHR28629">
    <property type="entry name" value="TRIOKINASE/FMN CYCLASE"/>
    <property type="match status" value="1"/>
</dbReference>
<sequence length="208" mass="21801">MISGEKIIEILVSIGDKIEENKVYLTELDASIGDGDHGLNMSKGFLAVKEALKDVDSKNIGGILKKAGMALVSHVGGASGPLYGTAFMKAAVIVNDKESVGIDDFINILKAAIDGVVMRGKAQEGDKTMLDAIMPAYRAGKASREEGKACSEVLEAVSNAALKGAENTEKIAAKKGRASYLGDRSIGHKDPGAVSASIMLKTIYDCLK</sequence>
<keyword evidence="1 4" id="KW-0808">Transferase</keyword>
<dbReference type="Proteomes" id="UP001623592">
    <property type="component" value="Unassembled WGS sequence"/>
</dbReference>
<dbReference type="InterPro" id="IPR050861">
    <property type="entry name" value="Dihydroxyacetone_Kinase"/>
</dbReference>
<dbReference type="InterPro" id="IPR012737">
    <property type="entry name" value="DhaK_L_YcgS"/>
</dbReference>
<dbReference type="EC" id="2.7.1.121" evidence="4"/>
<dbReference type="InterPro" id="IPR004007">
    <property type="entry name" value="DhaL_dom"/>
</dbReference>
<dbReference type="SUPFAM" id="SSF101473">
    <property type="entry name" value="DhaL-like"/>
    <property type="match status" value="1"/>
</dbReference>
<organism evidence="4 5">
    <name type="scientific">Clostridium neuense</name>
    <dbReference type="NCBI Taxonomy" id="1728934"/>
    <lineage>
        <taxon>Bacteria</taxon>
        <taxon>Bacillati</taxon>
        <taxon>Bacillota</taxon>
        <taxon>Clostridia</taxon>
        <taxon>Eubacteriales</taxon>
        <taxon>Clostridiaceae</taxon>
        <taxon>Clostridium</taxon>
    </lineage>
</organism>
<dbReference type="PROSITE" id="PS51480">
    <property type="entry name" value="DHAL"/>
    <property type="match status" value="1"/>
</dbReference>
<protein>
    <submittedName>
        <fullName evidence="4">Dihydroxyacetone kinase subunit DhaL</fullName>
        <ecNumber evidence="4">2.7.1.121</ecNumber>
    </submittedName>
</protein>
<dbReference type="SMART" id="SM01120">
    <property type="entry name" value="Dak2"/>
    <property type="match status" value="1"/>
</dbReference>
<name>A0ABW8TCF4_9CLOT</name>
<dbReference type="GO" id="GO:0047324">
    <property type="term" value="F:phosphoenolpyruvate-glycerone phosphotransferase activity"/>
    <property type="evidence" value="ECO:0007669"/>
    <property type="project" value="UniProtKB-EC"/>
</dbReference>
<dbReference type="EMBL" id="JBJIAA010000004">
    <property type="protein sequence ID" value="MFL0250036.1"/>
    <property type="molecule type" value="Genomic_DNA"/>
</dbReference>
<evidence type="ECO:0000256" key="1">
    <source>
        <dbReference type="ARBA" id="ARBA00022679"/>
    </source>
</evidence>
<evidence type="ECO:0000259" key="3">
    <source>
        <dbReference type="PROSITE" id="PS51480"/>
    </source>
</evidence>
<keyword evidence="2 4" id="KW-0418">Kinase</keyword>
<evidence type="ECO:0000313" key="4">
    <source>
        <dbReference type="EMBL" id="MFL0250036.1"/>
    </source>
</evidence>
<dbReference type="NCBIfam" id="TIGR02365">
    <property type="entry name" value="dha_L_ycgS"/>
    <property type="match status" value="1"/>
</dbReference>
<dbReference type="RefSeq" id="WP_406786701.1">
    <property type="nucleotide sequence ID" value="NZ_JBJIAA010000004.1"/>
</dbReference>
<dbReference type="Pfam" id="PF02734">
    <property type="entry name" value="Dak2"/>
    <property type="match status" value="1"/>
</dbReference>